<dbReference type="AlphaFoldDB" id="A0A8W8JIP2"/>
<dbReference type="PANTHER" id="PTHR10044">
    <property type="entry name" value="INHIBITOR OF APOPTOSIS"/>
    <property type="match status" value="1"/>
</dbReference>
<keyword evidence="3" id="KW-0862">Zinc</keyword>
<dbReference type="Pfam" id="PF00653">
    <property type="entry name" value="BIR"/>
    <property type="match status" value="1"/>
</dbReference>
<dbReference type="Proteomes" id="UP000005408">
    <property type="component" value="Unassembled WGS sequence"/>
</dbReference>
<dbReference type="GO" id="GO:0043027">
    <property type="term" value="F:cysteine-type endopeptidase inhibitor activity involved in apoptotic process"/>
    <property type="evidence" value="ECO:0007669"/>
    <property type="project" value="TreeGrafter"/>
</dbReference>
<evidence type="ECO:0000256" key="5">
    <source>
        <dbReference type="SAM" id="MobiDB-lite"/>
    </source>
</evidence>
<dbReference type="CDD" id="cd00022">
    <property type="entry name" value="BIR"/>
    <property type="match status" value="1"/>
</dbReference>
<dbReference type="GO" id="GO:0061630">
    <property type="term" value="F:ubiquitin protein ligase activity"/>
    <property type="evidence" value="ECO:0007669"/>
    <property type="project" value="TreeGrafter"/>
</dbReference>
<dbReference type="SUPFAM" id="SSF57924">
    <property type="entry name" value="Inhibitor of apoptosis (IAP) repeat"/>
    <property type="match status" value="1"/>
</dbReference>
<comment type="similarity">
    <text evidence="1">Belongs to the IAP family.</text>
</comment>
<evidence type="ECO:0000256" key="1">
    <source>
        <dbReference type="ARBA" id="ARBA00006672"/>
    </source>
</evidence>
<dbReference type="SMART" id="SM00238">
    <property type="entry name" value="BIR"/>
    <property type="match status" value="1"/>
</dbReference>
<keyword evidence="6" id="KW-0732">Signal</keyword>
<evidence type="ECO:0000313" key="9">
    <source>
        <dbReference type="Proteomes" id="UP000005408"/>
    </source>
</evidence>
<dbReference type="InterPro" id="IPR001841">
    <property type="entry name" value="Znf_RING"/>
</dbReference>
<sequence>MLRFSVDLVIILLFSSFQDWPNSLTQTPQVLALAGFFYAGYGDYTRCFLCGGGLQNWEPGDDPWTEHARWFPKCAFVRQNKGDEFVALVRFRHQEIEALKAMEEGATAASLVERNSSLKRNRGLLKGLRQSDITVFPSFQSVREMGYTESEIREAFNQLRATKYPEDITGMDLMEVILSKEDRNNGLDIPPPIISSRSTNENQFRNLSFGHITPYVSQGGQFEAAIEPTPQDTSKSWAHEQPQKYQNKDAATSNTEDFDSINDALAPAISLEDTRSLKKEKRKLRDLRMCKICMENDAFIAMLPCGHLCCCADCACAMRKCPIQTHFAYEKDKKMRMNDLRGVNVVSSNSGIVRPRRKSKGEAVFETREWSTVPCTVCADCTSCCRGCFCIPCMLCDLAERLGEWMCFPFCVPCGGYVLRIQLRTR</sequence>
<organism evidence="8 9">
    <name type="scientific">Magallana gigas</name>
    <name type="common">Pacific oyster</name>
    <name type="synonym">Crassostrea gigas</name>
    <dbReference type="NCBI Taxonomy" id="29159"/>
    <lineage>
        <taxon>Eukaryota</taxon>
        <taxon>Metazoa</taxon>
        <taxon>Spiralia</taxon>
        <taxon>Lophotrochozoa</taxon>
        <taxon>Mollusca</taxon>
        <taxon>Bivalvia</taxon>
        <taxon>Autobranchia</taxon>
        <taxon>Pteriomorphia</taxon>
        <taxon>Ostreida</taxon>
        <taxon>Ostreoidea</taxon>
        <taxon>Ostreidae</taxon>
        <taxon>Magallana</taxon>
    </lineage>
</organism>
<dbReference type="Gene3D" id="1.10.1170.10">
    <property type="entry name" value="Inhibitor Of Apoptosis Protein (2mihbC-IAP-1), Chain A"/>
    <property type="match status" value="1"/>
</dbReference>
<evidence type="ECO:0000313" key="8">
    <source>
        <dbReference type="EnsemblMetazoa" id="G19386.1:cds"/>
    </source>
</evidence>
<dbReference type="Gene3D" id="1.10.533.10">
    <property type="entry name" value="Death Domain, Fas"/>
    <property type="match status" value="1"/>
</dbReference>
<evidence type="ECO:0000259" key="7">
    <source>
        <dbReference type="PROSITE" id="PS50089"/>
    </source>
</evidence>
<dbReference type="GO" id="GO:0005634">
    <property type="term" value="C:nucleus"/>
    <property type="evidence" value="ECO:0007669"/>
    <property type="project" value="TreeGrafter"/>
</dbReference>
<dbReference type="GO" id="GO:0008270">
    <property type="term" value="F:zinc ion binding"/>
    <property type="evidence" value="ECO:0007669"/>
    <property type="project" value="UniProtKB-KW"/>
</dbReference>
<feature type="signal peptide" evidence="6">
    <location>
        <begin position="1"/>
        <end position="25"/>
    </location>
</feature>
<accession>A0A8W8JIP2</accession>
<dbReference type="PROSITE" id="PS50143">
    <property type="entry name" value="BIR_REPEAT_2"/>
    <property type="match status" value="1"/>
</dbReference>
<dbReference type="GO" id="GO:0043066">
    <property type="term" value="P:negative regulation of apoptotic process"/>
    <property type="evidence" value="ECO:0007669"/>
    <property type="project" value="TreeGrafter"/>
</dbReference>
<evidence type="ECO:0000256" key="4">
    <source>
        <dbReference type="PROSITE-ProRule" id="PRU00175"/>
    </source>
</evidence>
<evidence type="ECO:0000256" key="6">
    <source>
        <dbReference type="SAM" id="SignalP"/>
    </source>
</evidence>
<name>A0A8W8JIP2_MAGGI</name>
<feature type="chain" id="PRO_5036455208" description="RING-type domain-containing protein" evidence="6">
    <location>
        <begin position="26"/>
        <end position="426"/>
    </location>
</feature>
<dbReference type="InterPro" id="IPR050784">
    <property type="entry name" value="IAP"/>
</dbReference>
<reference evidence="8" key="1">
    <citation type="submission" date="2022-08" db="UniProtKB">
        <authorList>
            <consortium name="EnsemblMetazoa"/>
        </authorList>
    </citation>
    <scope>IDENTIFICATION</scope>
    <source>
        <strain evidence="8">05x7-T-G4-1.051#20</strain>
    </source>
</reference>
<dbReference type="GO" id="GO:0031398">
    <property type="term" value="P:positive regulation of protein ubiquitination"/>
    <property type="evidence" value="ECO:0007669"/>
    <property type="project" value="TreeGrafter"/>
</dbReference>
<evidence type="ECO:0000256" key="2">
    <source>
        <dbReference type="ARBA" id="ARBA00022771"/>
    </source>
</evidence>
<dbReference type="Gene3D" id="1.10.8.10">
    <property type="entry name" value="DNA helicase RuvA subunit, C-terminal domain"/>
    <property type="match status" value="1"/>
</dbReference>
<feature type="region of interest" description="Disordered" evidence="5">
    <location>
        <begin position="229"/>
        <end position="254"/>
    </location>
</feature>
<protein>
    <recommendedName>
        <fullName evidence="7">RING-type domain-containing protein</fullName>
    </recommendedName>
</protein>
<dbReference type="InterPro" id="IPR001370">
    <property type="entry name" value="BIR_rpt"/>
</dbReference>
<keyword evidence="9" id="KW-1185">Reference proteome</keyword>
<keyword evidence="2 4" id="KW-0863">Zinc-finger</keyword>
<dbReference type="PROSITE" id="PS50089">
    <property type="entry name" value="ZF_RING_2"/>
    <property type="match status" value="1"/>
</dbReference>
<dbReference type="GO" id="GO:0005737">
    <property type="term" value="C:cytoplasm"/>
    <property type="evidence" value="ECO:0007669"/>
    <property type="project" value="TreeGrafter"/>
</dbReference>
<evidence type="ECO:0000256" key="3">
    <source>
        <dbReference type="ARBA" id="ARBA00022833"/>
    </source>
</evidence>
<feature type="domain" description="RING-type" evidence="7">
    <location>
        <begin position="290"/>
        <end position="323"/>
    </location>
</feature>
<dbReference type="PANTHER" id="PTHR10044:SF139">
    <property type="entry name" value="DEATH-ASSOCIATED INHIBITOR OF APOPTOSIS 2"/>
    <property type="match status" value="1"/>
</dbReference>
<dbReference type="Pfam" id="PF13920">
    <property type="entry name" value="zf-C3HC4_3"/>
    <property type="match status" value="1"/>
</dbReference>
<proteinExistence type="inferred from homology"/>
<keyword evidence="2 4" id="KW-0479">Metal-binding</keyword>
<dbReference type="GO" id="GO:0051726">
    <property type="term" value="P:regulation of cell cycle"/>
    <property type="evidence" value="ECO:0007669"/>
    <property type="project" value="TreeGrafter"/>
</dbReference>
<dbReference type="InterPro" id="IPR011029">
    <property type="entry name" value="DEATH-like_dom_sf"/>
</dbReference>
<feature type="compositionally biased region" description="Polar residues" evidence="5">
    <location>
        <begin position="243"/>
        <end position="254"/>
    </location>
</feature>
<dbReference type="EnsemblMetazoa" id="G19386.1">
    <property type="protein sequence ID" value="G19386.1:cds"/>
    <property type="gene ID" value="G19386"/>
</dbReference>